<sequence length="216" mass="23605">MGSKAAWKTQTMSSSYLDVEGMMEYLKALFPKREDYFVEEYDLYYSITTEIGLTKVKTSGPASIFTEFYSSVIQLQLYEIQKGFVKPTTAARRDIINTFASASATNESGTAFSPTHQLPPNVQPETSGQDKASGAVHLAVENEAERSTANDPGASGIGQGKVQRETGRTLNDDGTSPIIDRGTQQQPVQANTNNKAGEEEMSNGGLASRWKINIFR</sequence>
<feature type="region of interest" description="Disordered" evidence="1">
    <location>
        <begin position="106"/>
        <end position="216"/>
    </location>
</feature>
<keyword evidence="3" id="KW-1185">Reference proteome</keyword>
<evidence type="ECO:0000256" key="1">
    <source>
        <dbReference type="SAM" id="MobiDB-lite"/>
    </source>
</evidence>
<evidence type="ECO:0000313" key="3">
    <source>
        <dbReference type="Proteomes" id="UP001148614"/>
    </source>
</evidence>
<protein>
    <submittedName>
        <fullName evidence="2">Uncharacterized protein</fullName>
    </submittedName>
</protein>
<feature type="compositionally biased region" description="Polar residues" evidence="1">
    <location>
        <begin position="106"/>
        <end position="130"/>
    </location>
</feature>
<comment type="caution">
    <text evidence="2">The sequence shown here is derived from an EMBL/GenBank/DDBJ whole genome shotgun (WGS) entry which is preliminary data.</text>
</comment>
<dbReference type="Proteomes" id="UP001148614">
    <property type="component" value="Unassembled WGS sequence"/>
</dbReference>
<reference evidence="2" key="1">
    <citation type="submission" date="2022-07" db="EMBL/GenBank/DDBJ databases">
        <title>Genome Sequence of Xylaria arbuscula.</title>
        <authorList>
            <person name="Buettner E."/>
        </authorList>
    </citation>
    <scope>NUCLEOTIDE SEQUENCE</scope>
    <source>
        <strain evidence="2">VT107</strain>
    </source>
</reference>
<organism evidence="2 3">
    <name type="scientific">Xylaria arbuscula</name>
    <dbReference type="NCBI Taxonomy" id="114810"/>
    <lineage>
        <taxon>Eukaryota</taxon>
        <taxon>Fungi</taxon>
        <taxon>Dikarya</taxon>
        <taxon>Ascomycota</taxon>
        <taxon>Pezizomycotina</taxon>
        <taxon>Sordariomycetes</taxon>
        <taxon>Xylariomycetidae</taxon>
        <taxon>Xylariales</taxon>
        <taxon>Xylariaceae</taxon>
        <taxon>Xylaria</taxon>
    </lineage>
</organism>
<accession>A0A9W8TRK7</accession>
<proteinExistence type="predicted"/>
<feature type="compositionally biased region" description="Polar residues" evidence="1">
    <location>
        <begin position="182"/>
        <end position="195"/>
    </location>
</feature>
<dbReference type="EMBL" id="JANPWZ010000173">
    <property type="protein sequence ID" value="KAJ3578756.1"/>
    <property type="molecule type" value="Genomic_DNA"/>
</dbReference>
<feature type="compositionally biased region" description="Basic and acidic residues" evidence="1">
    <location>
        <begin position="162"/>
        <end position="171"/>
    </location>
</feature>
<name>A0A9W8TRK7_9PEZI</name>
<dbReference type="AlphaFoldDB" id="A0A9W8TRK7"/>
<gene>
    <name evidence="2" type="ORF">NPX13_g1803</name>
</gene>
<evidence type="ECO:0000313" key="2">
    <source>
        <dbReference type="EMBL" id="KAJ3578756.1"/>
    </source>
</evidence>